<sequence>MLTMENKEVVTFESKDGREVTIRPAEGKDAVQITTAVKEIIDAGEFIQKDQPRTLEEEIEFINHVKQNGHMYVVAEVEGKVVGIARVLRGEIHMKRHTGLFRTWIVSQAQGMGIGKQFMEYTLNWCRRNELRKLCLTVFASNPVAFELYKKVGFKEEGIYKEQAYINGEYIDEIFMSLFFYER</sequence>
<dbReference type="Pfam" id="PF13420">
    <property type="entry name" value="Acetyltransf_4"/>
    <property type="match status" value="1"/>
</dbReference>
<feature type="domain" description="N-acetyltransferase" evidence="1">
    <location>
        <begin position="20"/>
        <end position="181"/>
    </location>
</feature>
<dbReference type="SUPFAM" id="SSF55729">
    <property type="entry name" value="Acyl-CoA N-acyltransferases (Nat)"/>
    <property type="match status" value="1"/>
</dbReference>
<reference evidence="2 3" key="1">
    <citation type="submission" date="2021-01" db="EMBL/GenBank/DDBJ databases">
        <title>Genomic Encyclopedia of Type Strains, Phase IV (KMG-IV): sequencing the most valuable type-strain genomes for metagenomic binning, comparative biology and taxonomic classification.</title>
        <authorList>
            <person name="Goeker M."/>
        </authorList>
    </citation>
    <scope>NUCLEOTIDE SEQUENCE [LARGE SCALE GENOMIC DNA]</scope>
    <source>
        <strain evidence="2 3">DSM 104297</strain>
    </source>
</reference>
<name>A0ABS2QUT9_9BACI</name>
<dbReference type="InterPro" id="IPR000182">
    <property type="entry name" value="GNAT_dom"/>
</dbReference>
<dbReference type="Proteomes" id="UP000809829">
    <property type="component" value="Unassembled WGS sequence"/>
</dbReference>
<evidence type="ECO:0000313" key="3">
    <source>
        <dbReference type="Proteomes" id="UP000809829"/>
    </source>
</evidence>
<dbReference type="PANTHER" id="PTHR43415">
    <property type="entry name" value="SPERMIDINE N(1)-ACETYLTRANSFERASE"/>
    <property type="match status" value="1"/>
</dbReference>
<comment type="caution">
    <text evidence="2">The sequence shown here is derived from an EMBL/GenBank/DDBJ whole genome shotgun (WGS) entry which is preliminary data.</text>
</comment>
<dbReference type="RefSeq" id="WP_205186863.1">
    <property type="nucleotide sequence ID" value="NZ_JAFBFC010000003.1"/>
</dbReference>
<dbReference type="CDD" id="cd04301">
    <property type="entry name" value="NAT_SF"/>
    <property type="match status" value="1"/>
</dbReference>
<accession>A0ABS2QUT9</accession>
<evidence type="ECO:0000259" key="1">
    <source>
        <dbReference type="PROSITE" id="PS51186"/>
    </source>
</evidence>
<dbReference type="EMBL" id="JAFBFC010000003">
    <property type="protein sequence ID" value="MBM7703260.1"/>
    <property type="molecule type" value="Genomic_DNA"/>
</dbReference>
<evidence type="ECO:0000313" key="2">
    <source>
        <dbReference type="EMBL" id="MBM7703260.1"/>
    </source>
</evidence>
<dbReference type="PANTHER" id="PTHR43415:SF3">
    <property type="entry name" value="GNAT-FAMILY ACETYLTRANSFERASE"/>
    <property type="match status" value="1"/>
</dbReference>
<dbReference type="PROSITE" id="PS51186">
    <property type="entry name" value="GNAT"/>
    <property type="match status" value="1"/>
</dbReference>
<keyword evidence="3" id="KW-1185">Reference proteome</keyword>
<proteinExistence type="predicted"/>
<organism evidence="2 3">
    <name type="scientific">Priestia iocasae</name>
    <dbReference type="NCBI Taxonomy" id="2291674"/>
    <lineage>
        <taxon>Bacteria</taxon>
        <taxon>Bacillati</taxon>
        <taxon>Bacillota</taxon>
        <taxon>Bacilli</taxon>
        <taxon>Bacillales</taxon>
        <taxon>Bacillaceae</taxon>
        <taxon>Priestia</taxon>
    </lineage>
</organism>
<dbReference type="InterPro" id="IPR016181">
    <property type="entry name" value="Acyl_CoA_acyltransferase"/>
</dbReference>
<dbReference type="Gene3D" id="3.40.630.30">
    <property type="match status" value="1"/>
</dbReference>
<protein>
    <submittedName>
        <fullName evidence="2">L-amino acid N-acyltransferase YncA</fullName>
    </submittedName>
</protein>
<gene>
    <name evidence="2" type="ORF">JOC83_002107</name>
</gene>